<organism evidence="1">
    <name type="scientific">Tanacetum cinerariifolium</name>
    <name type="common">Dalmatian daisy</name>
    <name type="synonym">Chrysanthemum cinerariifolium</name>
    <dbReference type="NCBI Taxonomy" id="118510"/>
    <lineage>
        <taxon>Eukaryota</taxon>
        <taxon>Viridiplantae</taxon>
        <taxon>Streptophyta</taxon>
        <taxon>Embryophyta</taxon>
        <taxon>Tracheophyta</taxon>
        <taxon>Spermatophyta</taxon>
        <taxon>Magnoliopsida</taxon>
        <taxon>eudicotyledons</taxon>
        <taxon>Gunneridae</taxon>
        <taxon>Pentapetalae</taxon>
        <taxon>asterids</taxon>
        <taxon>campanulids</taxon>
        <taxon>Asterales</taxon>
        <taxon>Asteraceae</taxon>
        <taxon>Asteroideae</taxon>
        <taxon>Anthemideae</taxon>
        <taxon>Anthemidinae</taxon>
        <taxon>Tanacetum</taxon>
    </lineage>
</organism>
<protein>
    <recommendedName>
        <fullName evidence="2">Integrase, catalytic region, zinc finger, CCHC-type, peptidase aspartic, catalytic</fullName>
    </recommendedName>
</protein>
<dbReference type="EMBL" id="BKCJ010378674">
    <property type="protein sequence ID" value="GFA16268.1"/>
    <property type="molecule type" value="Genomic_DNA"/>
</dbReference>
<reference evidence="1" key="1">
    <citation type="journal article" date="2019" name="Sci. Rep.">
        <title>Draft genome of Tanacetum cinerariifolium, the natural source of mosquito coil.</title>
        <authorList>
            <person name="Yamashiro T."/>
            <person name="Shiraishi A."/>
            <person name="Satake H."/>
            <person name="Nakayama K."/>
        </authorList>
    </citation>
    <scope>NUCLEOTIDE SEQUENCE</scope>
</reference>
<comment type="caution">
    <text evidence="1">The sequence shown here is derived from an EMBL/GenBank/DDBJ whole genome shotgun (WGS) entry which is preliminary data.</text>
</comment>
<proteinExistence type="predicted"/>
<evidence type="ECO:0000313" key="1">
    <source>
        <dbReference type="EMBL" id="GFA16268.1"/>
    </source>
</evidence>
<accession>A0A699J6Z1</accession>
<evidence type="ECO:0008006" key="2">
    <source>
        <dbReference type="Google" id="ProtNLM"/>
    </source>
</evidence>
<sequence length="119" mass="13854">MELFIEGKEKGKIMLNLIKNGPLVWPTYVDKQGNSWVKKYEELSATEKQQVDCDLRVTNLVLKGLPPDVYSLVNHHRVSKDILDRVKLLIHGTSLTKEEHEYKLFDEFDKFTHIKEGNT</sequence>
<gene>
    <name evidence="1" type="ORF">Tci_588240</name>
</gene>
<dbReference type="AlphaFoldDB" id="A0A699J6Z1"/>
<name>A0A699J6Z1_TANCI</name>